<keyword evidence="2" id="KW-1185">Reference proteome</keyword>
<dbReference type="RefSeq" id="YP_010772735.1">
    <property type="nucleotide sequence ID" value="NC_074654.1"/>
</dbReference>
<protein>
    <submittedName>
        <fullName evidence="1">Uncharacterized protein</fullName>
    </submittedName>
</protein>
<sequence>MLDILKSSSKPLYCLVTPMPNGDISIECEPKDLRKYVDMERVCAIEIHKDGRAYTMCDKGTAIVARLASLR</sequence>
<evidence type="ECO:0000313" key="1">
    <source>
        <dbReference type="EMBL" id="QIM61614.1"/>
    </source>
</evidence>
<evidence type="ECO:0000313" key="2">
    <source>
        <dbReference type="Proteomes" id="UP000501040"/>
    </source>
</evidence>
<dbReference type="Proteomes" id="UP000501040">
    <property type="component" value="Genome"/>
</dbReference>
<proteinExistence type="predicted"/>
<reference evidence="1 2" key="1">
    <citation type="submission" date="2020-02" db="EMBL/GenBank/DDBJ databases">
        <title>TSPV1: a spherical archaeal virus with filaments.</title>
        <authorList>
            <person name="Hartman R."/>
            <person name="Young M."/>
            <person name="Biewenga L."/>
            <person name="Munson-McGee J."/>
            <person name="Refai M."/>
            <person name="Boyd E."/>
            <person name="Bothner B."/>
            <person name="Lawrence C.M."/>
        </authorList>
    </citation>
    <scope>NUCLEOTIDE SEQUENCE [LARGE SCALE GENOMIC DNA]</scope>
    <source>
        <strain evidence="1 2">CP001</strain>
    </source>
</reference>
<dbReference type="EMBL" id="MT047590">
    <property type="protein sequence ID" value="QIM61614.1"/>
    <property type="molecule type" value="Genomic_DNA"/>
</dbReference>
<name>A0A6G8J3Q7_9VIRU</name>
<dbReference type="GeneID" id="80402460"/>
<accession>A0A6G8J3Q7</accession>
<dbReference type="KEGG" id="vg:80402460"/>
<organism evidence="1 2">
    <name type="scientific">Thermoproteus spherical piliferous virus 1</name>
    <dbReference type="NCBI Taxonomy" id="2713157"/>
    <lineage>
        <taxon>Viruses</taxon>
        <taxon>Viruses incertae sedis</taxon>
        <taxon>Globuloviridae</taxon>
        <taxon>Alphaglobulovirus</taxon>
        <taxon>Alphaglobulovirus sileriense</taxon>
    </lineage>
</organism>